<evidence type="ECO:0000259" key="6">
    <source>
        <dbReference type="PROSITE" id="PS50305"/>
    </source>
</evidence>
<dbReference type="AlphaFoldDB" id="A0A0A1TKX4"/>
<dbReference type="SUPFAM" id="SSF52467">
    <property type="entry name" value="DHS-like NAD/FAD-binding domain"/>
    <property type="match status" value="1"/>
</dbReference>
<dbReference type="PROSITE" id="PS50305">
    <property type="entry name" value="SIRTUIN"/>
    <property type="match status" value="1"/>
</dbReference>
<feature type="compositionally biased region" description="Polar residues" evidence="5">
    <location>
        <begin position="562"/>
        <end position="577"/>
    </location>
</feature>
<keyword evidence="4" id="KW-0479">Metal-binding</keyword>
<dbReference type="InterPro" id="IPR029035">
    <property type="entry name" value="DHS-like_NAD/FAD-binding_dom"/>
</dbReference>
<keyword evidence="4" id="KW-0862">Zinc</keyword>
<dbReference type="GO" id="GO:0046872">
    <property type="term" value="F:metal ion binding"/>
    <property type="evidence" value="ECO:0007669"/>
    <property type="project" value="UniProtKB-KW"/>
</dbReference>
<dbReference type="GO" id="GO:0016740">
    <property type="term" value="F:transferase activity"/>
    <property type="evidence" value="ECO:0007669"/>
    <property type="project" value="UniProtKB-KW"/>
</dbReference>
<evidence type="ECO:0000256" key="3">
    <source>
        <dbReference type="ARBA" id="ARBA00023027"/>
    </source>
</evidence>
<feature type="compositionally biased region" description="Basic residues" evidence="5">
    <location>
        <begin position="479"/>
        <end position="490"/>
    </location>
</feature>
<dbReference type="InterPro" id="IPR026590">
    <property type="entry name" value="Ssirtuin_cat_dom"/>
</dbReference>
<accession>A0A0A1TKX4</accession>
<protein>
    <recommendedName>
        <fullName evidence="6">Deacetylase sirtuin-type domain-containing protein</fullName>
    </recommendedName>
</protein>
<dbReference type="InterPro" id="IPR003000">
    <property type="entry name" value="Sirtuin"/>
</dbReference>
<dbReference type="HOGENOM" id="CLU_021544_2_0_1"/>
<keyword evidence="8" id="KW-1185">Reference proteome</keyword>
<sequence length="577" mass="62873">MECSSPLSSVGTNSPPLSPRPSLFNAFLDSPCSRSSSPPESMTSSTSGSKRRGQLDGSHSGDSDRDRPAKKRRTVTPKERTTEYLDLLKSEDEYTEQDRLQMDRLTAELRKKKKIVVIAGAGMSVSAGIPDFRSSNGMFAQVKKQHNVKSSGKHLFDASVYKHDSSTQSFHNMVREMVAMSKNAKATPFHQLLASLAKEGRLLRLYSQNIDCIDTNLPPLATKVPLNLKGPWPATVQLHGGLENMVCTKCGELSPFDESRFDGPEAPLCKTCKENDAVRTHFGGKRSHGIGRLRPRFVLYNEFNPDEEAIGNVSSADLRARPDAVLVVGTTLKVPGTRRLVKELCQVTRGRRDGFTAWINPSPEPKGIDFKDCWDLVVKAKCDDVASLVQLPPWDCEIGDDYLMPKEGAFKSNIEVSLTSKSSSSSPEQEEVKQQIISELQAIPTPRPSPKPAAAAKATTTTKQATLFGKSQPADKTVKANKPRARKPKQPVKSSATPKPLPMPFKSVKNLVSRASDGKIMEKANLATNTSPICVSLPLGSDTNAAKLPSTPEKGVPLKETISPSSMPTNMSHIIDA</sequence>
<gene>
    <name evidence="7" type="ORF">VHEMI06338</name>
</gene>
<dbReference type="EMBL" id="CDHN01000003">
    <property type="protein sequence ID" value="CEJ90562.1"/>
    <property type="molecule type" value="Genomic_DNA"/>
</dbReference>
<feature type="compositionally biased region" description="Low complexity" evidence="5">
    <location>
        <begin position="30"/>
        <end position="48"/>
    </location>
</feature>
<evidence type="ECO:0000256" key="5">
    <source>
        <dbReference type="SAM" id="MobiDB-lite"/>
    </source>
</evidence>
<feature type="binding site" evidence="4">
    <location>
        <position position="247"/>
    </location>
    <ligand>
        <name>Zn(2+)</name>
        <dbReference type="ChEBI" id="CHEBI:29105"/>
    </ligand>
</feature>
<comment type="similarity">
    <text evidence="1">Belongs to the sirtuin family. Class I subfamily.</text>
</comment>
<feature type="region of interest" description="Disordered" evidence="5">
    <location>
        <begin position="1"/>
        <end position="81"/>
    </location>
</feature>
<organism evidence="7 8">
    <name type="scientific">[Torrubiella] hemipterigena</name>
    <dbReference type="NCBI Taxonomy" id="1531966"/>
    <lineage>
        <taxon>Eukaryota</taxon>
        <taxon>Fungi</taxon>
        <taxon>Dikarya</taxon>
        <taxon>Ascomycota</taxon>
        <taxon>Pezizomycotina</taxon>
        <taxon>Sordariomycetes</taxon>
        <taxon>Hypocreomycetidae</taxon>
        <taxon>Hypocreales</taxon>
        <taxon>Clavicipitaceae</taxon>
        <taxon>Clavicipitaceae incertae sedis</taxon>
        <taxon>'Torrubiella' clade</taxon>
    </lineage>
</organism>
<dbReference type="Pfam" id="PF02146">
    <property type="entry name" value="SIR2"/>
    <property type="match status" value="1"/>
</dbReference>
<dbReference type="Gene3D" id="3.30.1600.10">
    <property type="entry name" value="SIR2/SIRT2 'Small Domain"/>
    <property type="match status" value="1"/>
</dbReference>
<dbReference type="STRING" id="1531966.A0A0A1TKX4"/>
<dbReference type="InterPro" id="IPR026591">
    <property type="entry name" value="Sirtuin_cat_small_dom_sf"/>
</dbReference>
<dbReference type="GO" id="GO:0070403">
    <property type="term" value="F:NAD+ binding"/>
    <property type="evidence" value="ECO:0007669"/>
    <property type="project" value="InterPro"/>
</dbReference>
<proteinExistence type="inferred from homology"/>
<evidence type="ECO:0000313" key="7">
    <source>
        <dbReference type="EMBL" id="CEJ90562.1"/>
    </source>
</evidence>
<evidence type="ECO:0000256" key="1">
    <source>
        <dbReference type="ARBA" id="ARBA00006924"/>
    </source>
</evidence>
<evidence type="ECO:0000256" key="2">
    <source>
        <dbReference type="ARBA" id="ARBA00022679"/>
    </source>
</evidence>
<feature type="binding site" evidence="4">
    <location>
        <position position="272"/>
    </location>
    <ligand>
        <name>Zn(2+)</name>
        <dbReference type="ChEBI" id="CHEBI:29105"/>
    </ligand>
</feature>
<feature type="domain" description="Deacetylase sirtuin-type" evidence="6">
    <location>
        <begin position="95"/>
        <end position="406"/>
    </location>
</feature>
<feature type="region of interest" description="Disordered" evidence="5">
    <location>
        <begin position="441"/>
        <end position="505"/>
    </location>
</feature>
<dbReference type="PANTHER" id="PTHR47651">
    <property type="entry name" value="NAD-DEPENDENT HISTONE DEACETYLASE HST4"/>
    <property type="match status" value="1"/>
</dbReference>
<feature type="active site" description="Proton acceptor" evidence="4">
    <location>
        <position position="239"/>
    </location>
</feature>
<feature type="binding site" evidence="4">
    <location>
        <position position="269"/>
    </location>
    <ligand>
        <name>Zn(2+)</name>
        <dbReference type="ChEBI" id="CHEBI:29105"/>
    </ligand>
</feature>
<feature type="region of interest" description="Disordered" evidence="5">
    <location>
        <begin position="545"/>
        <end position="577"/>
    </location>
</feature>
<feature type="binding site" evidence="4">
    <location>
        <position position="250"/>
    </location>
    <ligand>
        <name>Zn(2+)</name>
        <dbReference type="ChEBI" id="CHEBI:29105"/>
    </ligand>
</feature>
<evidence type="ECO:0000256" key="4">
    <source>
        <dbReference type="PROSITE-ProRule" id="PRU00236"/>
    </source>
</evidence>
<dbReference type="Proteomes" id="UP000039046">
    <property type="component" value="Unassembled WGS sequence"/>
</dbReference>
<keyword evidence="2" id="KW-0808">Transferase</keyword>
<dbReference type="OrthoDB" id="2919105at2759"/>
<feature type="compositionally biased region" description="Low complexity" evidence="5">
    <location>
        <begin position="452"/>
        <end position="466"/>
    </location>
</feature>
<name>A0A0A1TKX4_9HYPO</name>
<dbReference type="Gene3D" id="3.40.50.1220">
    <property type="entry name" value="TPP-binding domain"/>
    <property type="match status" value="1"/>
</dbReference>
<feature type="compositionally biased region" description="Polar residues" evidence="5">
    <location>
        <begin position="1"/>
        <end position="15"/>
    </location>
</feature>
<dbReference type="PANTHER" id="PTHR47651:SF17">
    <property type="entry name" value="DEACETYLASE SIRTUIN-TYPE DOMAIN-CONTAINING PROTEIN"/>
    <property type="match status" value="1"/>
</dbReference>
<evidence type="ECO:0000313" key="8">
    <source>
        <dbReference type="Proteomes" id="UP000039046"/>
    </source>
</evidence>
<reference evidence="7 8" key="1">
    <citation type="journal article" date="2015" name="Genome Announc.">
        <title>Draft Genome Sequence and Gene Annotation of the Entomopathogenic Fungus Verticillium hemipterigenum.</title>
        <authorList>
            <person name="Horn F."/>
            <person name="Habel A."/>
            <person name="Scharf D.H."/>
            <person name="Dworschak J."/>
            <person name="Brakhage A.A."/>
            <person name="Guthke R."/>
            <person name="Hertweck C."/>
            <person name="Linde J."/>
        </authorList>
    </citation>
    <scope>NUCLEOTIDE SEQUENCE [LARGE SCALE GENOMIC DNA]</scope>
</reference>
<keyword evidence="3" id="KW-0520">NAD</keyword>